<gene>
    <name evidence="6" type="ORF">ENJ40_00690</name>
</gene>
<dbReference type="Gene3D" id="3.30.830.10">
    <property type="entry name" value="Metalloenzyme, LuxS/M16 peptidase-like"/>
    <property type="match status" value="4"/>
</dbReference>
<dbReference type="Pfam" id="PF05193">
    <property type="entry name" value="Peptidase_M16_C"/>
    <property type="match status" value="2"/>
</dbReference>
<feature type="domain" description="Peptidase M16 C-terminal" evidence="5">
    <location>
        <begin position="635"/>
        <end position="808"/>
    </location>
</feature>
<dbReference type="InterPro" id="IPR050361">
    <property type="entry name" value="MPP/UQCRC_Complex"/>
</dbReference>
<dbReference type="PANTHER" id="PTHR11851">
    <property type="entry name" value="METALLOPROTEASE"/>
    <property type="match status" value="1"/>
</dbReference>
<dbReference type="AlphaFoldDB" id="A0A7C3GRK7"/>
<evidence type="ECO:0000256" key="1">
    <source>
        <dbReference type="ARBA" id="ARBA00001947"/>
    </source>
</evidence>
<dbReference type="GO" id="GO:0004222">
    <property type="term" value="F:metalloendopeptidase activity"/>
    <property type="evidence" value="ECO:0007669"/>
    <property type="project" value="InterPro"/>
</dbReference>
<comment type="caution">
    <text evidence="6">The sequence shown here is derived from an EMBL/GenBank/DDBJ whole genome shotgun (WGS) entry which is preliminary data.</text>
</comment>
<dbReference type="InterPro" id="IPR001431">
    <property type="entry name" value="Pept_M16_Zn_BS"/>
</dbReference>
<dbReference type="GO" id="GO:0046872">
    <property type="term" value="F:metal ion binding"/>
    <property type="evidence" value="ECO:0007669"/>
    <property type="project" value="InterPro"/>
</dbReference>
<name>A0A7C3GRK7_9BACT</name>
<feature type="domain" description="Peptidase M16 N-terminal" evidence="4">
    <location>
        <begin position="482"/>
        <end position="627"/>
    </location>
</feature>
<proteinExistence type="inferred from homology"/>
<organism evidence="6">
    <name type="scientific">Thermosulfurimonas dismutans</name>
    <dbReference type="NCBI Taxonomy" id="999894"/>
    <lineage>
        <taxon>Bacteria</taxon>
        <taxon>Pseudomonadati</taxon>
        <taxon>Thermodesulfobacteriota</taxon>
        <taxon>Thermodesulfobacteria</taxon>
        <taxon>Thermodesulfobacteriales</taxon>
        <taxon>Thermodesulfobacteriaceae</taxon>
        <taxon>Thermosulfurimonas</taxon>
    </lineage>
</organism>
<dbReference type="PANTHER" id="PTHR11851:SF49">
    <property type="entry name" value="MITOCHONDRIAL-PROCESSING PEPTIDASE SUBUNIT ALPHA"/>
    <property type="match status" value="1"/>
</dbReference>
<dbReference type="Pfam" id="PF00675">
    <property type="entry name" value="Peptidase_M16"/>
    <property type="match status" value="2"/>
</dbReference>
<evidence type="ECO:0000259" key="5">
    <source>
        <dbReference type="Pfam" id="PF05193"/>
    </source>
</evidence>
<dbReference type="PROSITE" id="PS00143">
    <property type="entry name" value="INSULINASE"/>
    <property type="match status" value="1"/>
</dbReference>
<dbReference type="InterPro" id="IPR011249">
    <property type="entry name" value="Metalloenz_LuxS/M16"/>
</dbReference>
<dbReference type="GO" id="GO:0006508">
    <property type="term" value="P:proteolysis"/>
    <property type="evidence" value="ECO:0007669"/>
    <property type="project" value="InterPro"/>
</dbReference>
<dbReference type="Proteomes" id="UP000886043">
    <property type="component" value="Unassembled WGS sequence"/>
</dbReference>
<dbReference type="SUPFAM" id="SSF63411">
    <property type="entry name" value="LuxS/MPP-like metallohydrolase"/>
    <property type="match status" value="4"/>
</dbReference>
<evidence type="ECO:0000256" key="2">
    <source>
        <dbReference type="ARBA" id="ARBA00007261"/>
    </source>
</evidence>
<comment type="cofactor">
    <cofactor evidence="1">
        <name>Zn(2+)</name>
        <dbReference type="ChEBI" id="CHEBI:29105"/>
    </cofactor>
</comment>
<comment type="similarity">
    <text evidence="2 3">Belongs to the peptidase M16 family.</text>
</comment>
<evidence type="ECO:0000259" key="4">
    <source>
        <dbReference type="Pfam" id="PF00675"/>
    </source>
</evidence>
<sequence>MRKVLWIGLLGILVGINFLFREVSMAPAAEISKWKLPNGLVTVVEENHRAPVVAVQVWVRVGSVYESPRIAGITHLIEHMIFKGTEKRGLGEIARTIEAHGGEINAFTSYDYTCYYVVGPREILETALDVLSDAVFHSTFDPKELQREKQVVLEEMRMREDRPMIVLSEAVFREAYTRYPYRRPVIGSPETVQALTRKDLLDYVHKYYAPSNMALVIVGDVDPNRVRDLVNKYFGSVPDHRVPSVRFPREPYVDSPRAVTVKRPVEENYFEIVLPAPPLNLDDAPVLDVMAALLGEGHSSRLYLRLRRKLNLVHTIEAGAFTPKGPGLFEIFGTASPENLRAAIKQSLVELFRLKYETVSPEELRRAKIQVLSDFIHSRETMEGEARKLGTFEMVLGDPEAAEKYVERIRQVTAEDILAAAQRYFQRSKVVAGILTADENLSSQELQRMVEEAELEAQGITTGEAGPVIPPVYRKLPNGLRVIIQPLHDVPSVGMALVFPGGLRYETPETNGLFRALATVWPRATRKHSAEELSRLIEDLGGRIRGFSGRNTFGLEASFLSDGFDQGLNLFLEVIREPSFADTEVQKARPELLSALLRQEDQPMQVALREFYRVMFSPHPYGLNILGSRGFLEKVSGDILRRAYARYVRPDTGVLAIVGDVEPEKVLSKLEKALANWTAPPEPLPSDQTPPPLVGPRITTLTKNAEQTQILLGFRAVGLNNPDRYPLEVLNAVLAGQGGRLFRDLRDREALAYTVTSFLTFGVNTGSLALYLACAPDKKDQALSGLWQEIARIKEQGITAEELHRAQNWLIGNYETELQTNLSQALDRALNETLGLGFNYFYHYLEQIRRVTPQEVQEVARKYLDDKDYVLVILEPSETGQ</sequence>
<feature type="domain" description="Peptidase M16 N-terminal" evidence="4">
    <location>
        <begin position="42"/>
        <end position="187"/>
    </location>
</feature>
<feature type="domain" description="Peptidase M16 C-terminal" evidence="5">
    <location>
        <begin position="195"/>
        <end position="370"/>
    </location>
</feature>
<protein>
    <submittedName>
        <fullName evidence="6">Insulinase family protein</fullName>
    </submittedName>
</protein>
<dbReference type="InterPro" id="IPR011765">
    <property type="entry name" value="Pept_M16_N"/>
</dbReference>
<dbReference type="EMBL" id="DRMH01000011">
    <property type="protein sequence ID" value="HFC96962.1"/>
    <property type="molecule type" value="Genomic_DNA"/>
</dbReference>
<accession>A0A7C3GRK7</accession>
<dbReference type="InterPro" id="IPR007863">
    <property type="entry name" value="Peptidase_M16_C"/>
</dbReference>
<evidence type="ECO:0000313" key="6">
    <source>
        <dbReference type="EMBL" id="HFC96962.1"/>
    </source>
</evidence>
<evidence type="ECO:0000256" key="3">
    <source>
        <dbReference type="RuleBase" id="RU004447"/>
    </source>
</evidence>
<reference evidence="6" key="1">
    <citation type="journal article" date="2020" name="mSystems">
        <title>Genome- and Community-Level Interaction Insights into Carbon Utilization and Element Cycling Functions of Hydrothermarchaeota in Hydrothermal Sediment.</title>
        <authorList>
            <person name="Zhou Z."/>
            <person name="Liu Y."/>
            <person name="Xu W."/>
            <person name="Pan J."/>
            <person name="Luo Z.H."/>
            <person name="Li M."/>
        </authorList>
    </citation>
    <scope>NUCLEOTIDE SEQUENCE [LARGE SCALE GENOMIC DNA]</scope>
    <source>
        <strain evidence="6">HyVt-483</strain>
    </source>
</reference>